<evidence type="ECO:0000313" key="8">
    <source>
        <dbReference type="EMBL" id="TIA92921.1"/>
    </source>
</evidence>
<evidence type="ECO:0000313" key="9">
    <source>
        <dbReference type="Proteomes" id="UP000310189"/>
    </source>
</evidence>
<sequence>MDAEKAEKAEARRINKNPNALKRGLACYTCRRRKMKCDAGERDSENGPQPADTTPLAKPHCGPCSKSQIECVYPEPGSDDKASGGMKRKVRVKDLEDKIRGRRLISTLLRLFPTLERLEDDLARSRGEPLRPSTAGGADAVENGSILDDASFGINTAKLILDAAALSGTAGSGFYDTTSLGIPGWHPDYPSIDLTIHLLNTFFNACPLVAGFLHKPTFMQRALLPFLHPDAPPSALMHAIFCSASRHSPRTTNPVTVPRQGPDECSIPAYTTSNTFLEVQAGLANQAIEIEMVSSSSLNRKAEALKALIVMSHFMHIEDRWAEHYRINVMCIRGAIALRFHLDLEMMPNRTLLSPPKDDIEREGRKFTFFLAFVFDTLYSSISGVYPSNISDDDIFTKLPIMTADFDALSPLQSIPEYHQHIEDRGFFTEHEADGFHFMIKSSVLLSRVNKFKHKSQRDVIAQGKQSANQLASFFELDSLIMTYRTSVPDSWVESVQIRDGGLDIGIYMAHMVGIKAMMSLHSGFIGEQFSRNRLLTCARSIMSTIYRLLGTSWDVCKLPSYVVSIYKDASEILIAAYLQANKAREVEQAESIKTELVTIAEVYRRMSVRIPVALTALRKLHTKLAQDNIPVSISEEEMAQLGGVMKQEVGISEHVSSAQNSTHANTNLNNTSQFENTDFNDALLEQLAFEATSDNTANTDIAAETTTTFTPLAHEYQSQNQVPNFGIAPGTAFTARDEFRWMTMEDGGDLFNAPFQPLL</sequence>
<evidence type="ECO:0000259" key="7">
    <source>
        <dbReference type="PROSITE" id="PS50048"/>
    </source>
</evidence>
<dbReference type="GO" id="GO:0000981">
    <property type="term" value="F:DNA-binding transcription factor activity, RNA polymerase II-specific"/>
    <property type="evidence" value="ECO:0007669"/>
    <property type="project" value="InterPro"/>
</dbReference>
<dbReference type="GO" id="GO:0008270">
    <property type="term" value="F:zinc ion binding"/>
    <property type="evidence" value="ECO:0007669"/>
    <property type="project" value="InterPro"/>
</dbReference>
<dbReference type="SMART" id="SM00066">
    <property type="entry name" value="GAL4"/>
    <property type="match status" value="1"/>
</dbReference>
<keyword evidence="9" id="KW-1185">Reference proteome</keyword>
<dbReference type="EMBL" id="SPNW01000004">
    <property type="protein sequence ID" value="TIA92921.1"/>
    <property type="molecule type" value="Genomic_DNA"/>
</dbReference>
<protein>
    <recommendedName>
        <fullName evidence="7">Zn(2)-C6 fungal-type domain-containing protein</fullName>
    </recommendedName>
</protein>
<keyword evidence="5" id="KW-0539">Nucleus</keyword>
<dbReference type="SMART" id="SM00906">
    <property type="entry name" value="Fungal_trans"/>
    <property type="match status" value="1"/>
</dbReference>
<proteinExistence type="predicted"/>
<gene>
    <name evidence="8" type="ORF">E3P99_00439</name>
</gene>
<dbReference type="AlphaFoldDB" id="A0A4T0FWB3"/>
<dbReference type="CDD" id="cd12148">
    <property type="entry name" value="fungal_TF_MHR"/>
    <property type="match status" value="1"/>
</dbReference>
<dbReference type="InterPro" id="IPR001138">
    <property type="entry name" value="Zn2Cys6_DnaBD"/>
</dbReference>
<reference evidence="8 9" key="1">
    <citation type="submission" date="2019-03" db="EMBL/GenBank/DDBJ databases">
        <title>Sequencing 23 genomes of Wallemia ichthyophaga.</title>
        <authorList>
            <person name="Gostincar C."/>
        </authorList>
    </citation>
    <scope>NUCLEOTIDE SEQUENCE [LARGE SCALE GENOMIC DNA]</scope>
    <source>
        <strain evidence="8 9">EXF-5753</strain>
    </source>
</reference>
<dbReference type="InterPro" id="IPR050815">
    <property type="entry name" value="TF_fung"/>
</dbReference>
<evidence type="ECO:0000256" key="3">
    <source>
        <dbReference type="ARBA" id="ARBA00023015"/>
    </source>
</evidence>
<feature type="region of interest" description="Disordered" evidence="6">
    <location>
        <begin position="38"/>
        <end position="60"/>
    </location>
</feature>
<dbReference type="SUPFAM" id="SSF57701">
    <property type="entry name" value="Zn2/Cys6 DNA-binding domain"/>
    <property type="match status" value="1"/>
</dbReference>
<keyword evidence="2" id="KW-0479">Metal-binding</keyword>
<evidence type="ECO:0000256" key="5">
    <source>
        <dbReference type="ARBA" id="ARBA00023242"/>
    </source>
</evidence>
<dbReference type="PANTHER" id="PTHR47338">
    <property type="entry name" value="ZN(II)2CYS6 TRANSCRIPTION FACTOR (EUROFUNG)-RELATED"/>
    <property type="match status" value="1"/>
</dbReference>
<dbReference type="OrthoDB" id="5600212at2759"/>
<comment type="subcellular location">
    <subcellularLocation>
        <location evidence="1">Nucleus</location>
    </subcellularLocation>
</comment>
<comment type="caution">
    <text evidence="8">The sequence shown here is derived from an EMBL/GenBank/DDBJ whole genome shotgun (WGS) entry which is preliminary data.</text>
</comment>
<keyword evidence="3" id="KW-0805">Transcription regulation</keyword>
<dbReference type="GO" id="GO:0005634">
    <property type="term" value="C:nucleus"/>
    <property type="evidence" value="ECO:0007669"/>
    <property type="project" value="UniProtKB-SubCell"/>
</dbReference>
<evidence type="ECO:0000256" key="6">
    <source>
        <dbReference type="SAM" id="MobiDB-lite"/>
    </source>
</evidence>
<dbReference type="CDD" id="cd00067">
    <property type="entry name" value="GAL4"/>
    <property type="match status" value="1"/>
</dbReference>
<keyword evidence="4" id="KW-0804">Transcription</keyword>
<dbReference type="PANTHER" id="PTHR47338:SF29">
    <property type="entry name" value="ZN(2)-C6 FUNGAL-TYPE DOMAIN-CONTAINING PROTEIN"/>
    <property type="match status" value="1"/>
</dbReference>
<feature type="domain" description="Zn(2)-C6 fungal-type" evidence="7">
    <location>
        <begin position="26"/>
        <end position="73"/>
    </location>
</feature>
<dbReference type="InterPro" id="IPR007219">
    <property type="entry name" value="XnlR_reg_dom"/>
</dbReference>
<dbReference type="GO" id="GO:0003677">
    <property type="term" value="F:DNA binding"/>
    <property type="evidence" value="ECO:0007669"/>
    <property type="project" value="InterPro"/>
</dbReference>
<dbReference type="GO" id="GO:0006351">
    <property type="term" value="P:DNA-templated transcription"/>
    <property type="evidence" value="ECO:0007669"/>
    <property type="project" value="InterPro"/>
</dbReference>
<evidence type="ECO:0000256" key="4">
    <source>
        <dbReference type="ARBA" id="ARBA00023163"/>
    </source>
</evidence>
<dbReference type="PROSITE" id="PS50048">
    <property type="entry name" value="ZN2_CY6_FUNGAL_2"/>
    <property type="match status" value="1"/>
</dbReference>
<accession>A0A4T0FWB3</accession>
<evidence type="ECO:0000256" key="2">
    <source>
        <dbReference type="ARBA" id="ARBA00022723"/>
    </source>
</evidence>
<organism evidence="8 9">
    <name type="scientific">Wallemia hederae</name>
    <dbReference type="NCBI Taxonomy" id="1540922"/>
    <lineage>
        <taxon>Eukaryota</taxon>
        <taxon>Fungi</taxon>
        <taxon>Dikarya</taxon>
        <taxon>Basidiomycota</taxon>
        <taxon>Wallemiomycotina</taxon>
        <taxon>Wallemiomycetes</taxon>
        <taxon>Wallemiales</taxon>
        <taxon>Wallemiaceae</taxon>
        <taxon>Wallemia</taxon>
    </lineage>
</organism>
<dbReference type="Proteomes" id="UP000310189">
    <property type="component" value="Unassembled WGS sequence"/>
</dbReference>
<evidence type="ECO:0000256" key="1">
    <source>
        <dbReference type="ARBA" id="ARBA00004123"/>
    </source>
</evidence>
<name>A0A4T0FWB3_9BASI</name>
<dbReference type="InterPro" id="IPR036864">
    <property type="entry name" value="Zn2-C6_fun-type_DNA-bd_sf"/>
</dbReference>
<dbReference type="Gene3D" id="4.10.240.10">
    <property type="entry name" value="Zn(2)-C6 fungal-type DNA-binding domain"/>
    <property type="match status" value="1"/>
</dbReference>
<dbReference type="Pfam" id="PF04082">
    <property type="entry name" value="Fungal_trans"/>
    <property type="match status" value="1"/>
</dbReference>